<sequence>MIVDAEHLGLVYRAAQLKYIRTAIGGTGARRRAGRFNRPDHLAVYVSTDVQTAFAEYQQNNPNRPRPCGIVSIDLQVRGLLDLRSISVGDPADFNHWRADWKAARDAFYRGDSTADCPSWRCYDVALREKCSGIIYPSTRSGGTNIVYYQEYASFSDLRIDPIDPANEIRDLVKNGVA</sequence>
<accession>A0A4Q2U8S2</accession>
<reference evidence="2 3" key="1">
    <citation type="submission" date="2018-12" db="EMBL/GenBank/DDBJ databases">
        <authorList>
            <person name="Grouzdev D.S."/>
            <person name="Krutkina M.S."/>
        </authorList>
    </citation>
    <scope>NUCLEOTIDE SEQUENCE [LARGE SCALE GENOMIC DNA]</scope>
    <source>
        <strain evidence="2 3">RmlP026</strain>
    </source>
</reference>
<dbReference type="EMBL" id="QYBB01000014">
    <property type="protein sequence ID" value="RYC31386.1"/>
    <property type="molecule type" value="Genomic_DNA"/>
</dbReference>
<organism evidence="2 3">
    <name type="scientific">Lichenibacterium minor</name>
    <dbReference type="NCBI Taxonomy" id="2316528"/>
    <lineage>
        <taxon>Bacteria</taxon>
        <taxon>Pseudomonadati</taxon>
        <taxon>Pseudomonadota</taxon>
        <taxon>Alphaproteobacteria</taxon>
        <taxon>Hyphomicrobiales</taxon>
        <taxon>Lichenihabitantaceae</taxon>
        <taxon>Lichenibacterium</taxon>
    </lineage>
</organism>
<comment type="caution">
    <text evidence="2">The sequence shown here is derived from an EMBL/GenBank/DDBJ whole genome shotgun (WGS) entry which is preliminary data.</text>
</comment>
<dbReference type="OrthoDB" id="648213at2"/>
<dbReference type="Pfam" id="PF08808">
    <property type="entry name" value="RES"/>
    <property type="match status" value="1"/>
</dbReference>
<evidence type="ECO:0000313" key="2">
    <source>
        <dbReference type="EMBL" id="RYC31386.1"/>
    </source>
</evidence>
<dbReference type="Proteomes" id="UP000290759">
    <property type="component" value="Unassembled WGS sequence"/>
</dbReference>
<protein>
    <submittedName>
        <fullName evidence="2">RES domain-containing protein</fullName>
    </submittedName>
</protein>
<reference evidence="2 3" key="2">
    <citation type="submission" date="2019-02" db="EMBL/GenBank/DDBJ databases">
        <title>'Lichenibacterium ramalinii' gen. nov. sp. nov., 'Lichenibacterium minor' gen. nov. sp. nov.</title>
        <authorList>
            <person name="Pankratov T."/>
        </authorList>
    </citation>
    <scope>NUCLEOTIDE SEQUENCE [LARGE SCALE GENOMIC DNA]</scope>
    <source>
        <strain evidence="2 3">RmlP026</strain>
    </source>
</reference>
<keyword evidence="3" id="KW-1185">Reference proteome</keyword>
<proteinExistence type="predicted"/>
<gene>
    <name evidence="2" type="ORF">D3273_13430</name>
</gene>
<dbReference type="RefSeq" id="WP_129227367.1">
    <property type="nucleotide sequence ID" value="NZ_QYBB01000014.1"/>
</dbReference>
<dbReference type="InterPro" id="IPR014914">
    <property type="entry name" value="RES_dom"/>
</dbReference>
<dbReference type="AlphaFoldDB" id="A0A4Q2U8S2"/>
<evidence type="ECO:0000313" key="3">
    <source>
        <dbReference type="Proteomes" id="UP000290759"/>
    </source>
</evidence>
<evidence type="ECO:0000259" key="1">
    <source>
        <dbReference type="SMART" id="SM00953"/>
    </source>
</evidence>
<dbReference type="SMART" id="SM00953">
    <property type="entry name" value="RES"/>
    <property type="match status" value="1"/>
</dbReference>
<feature type="domain" description="RES" evidence="1">
    <location>
        <begin position="23"/>
        <end position="162"/>
    </location>
</feature>
<name>A0A4Q2U8S2_9HYPH</name>